<evidence type="ECO:0000313" key="1">
    <source>
        <dbReference type="EMBL" id="KAJ7532219.1"/>
    </source>
</evidence>
<gene>
    <name evidence="1" type="ORF">O6H91_14G077900</name>
</gene>
<reference evidence="2" key="1">
    <citation type="journal article" date="2024" name="Proc. Natl. Acad. Sci. U.S.A.">
        <title>Extraordinary preservation of gene collinearity over three hundred million years revealed in homosporous lycophytes.</title>
        <authorList>
            <person name="Li C."/>
            <person name="Wickell D."/>
            <person name="Kuo L.Y."/>
            <person name="Chen X."/>
            <person name="Nie B."/>
            <person name="Liao X."/>
            <person name="Peng D."/>
            <person name="Ji J."/>
            <person name="Jenkins J."/>
            <person name="Williams M."/>
            <person name="Shu S."/>
            <person name="Plott C."/>
            <person name="Barry K."/>
            <person name="Rajasekar S."/>
            <person name="Grimwood J."/>
            <person name="Han X."/>
            <person name="Sun S."/>
            <person name="Hou Z."/>
            <person name="He W."/>
            <person name="Dai G."/>
            <person name="Sun C."/>
            <person name="Schmutz J."/>
            <person name="Leebens-Mack J.H."/>
            <person name="Li F.W."/>
            <person name="Wang L."/>
        </authorList>
    </citation>
    <scope>NUCLEOTIDE SEQUENCE [LARGE SCALE GENOMIC DNA]</scope>
    <source>
        <strain evidence="2">cv. PW_Plant_1</strain>
    </source>
</reference>
<dbReference type="Proteomes" id="UP001162992">
    <property type="component" value="Chromosome 14"/>
</dbReference>
<name>A0ACC2BR22_DIPCM</name>
<accession>A0ACC2BR22</accession>
<organism evidence="1 2">
    <name type="scientific">Diphasiastrum complanatum</name>
    <name type="common">Issler's clubmoss</name>
    <name type="synonym">Lycopodium complanatum</name>
    <dbReference type="NCBI Taxonomy" id="34168"/>
    <lineage>
        <taxon>Eukaryota</taxon>
        <taxon>Viridiplantae</taxon>
        <taxon>Streptophyta</taxon>
        <taxon>Embryophyta</taxon>
        <taxon>Tracheophyta</taxon>
        <taxon>Lycopodiopsida</taxon>
        <taxon>Lycopodiales</taxon>
        <taxon>Lycopodiaceae</taxon>
        <taxon>Lycopodioideae</taxon>
        <taxon>Diphasiastrum</taxon>
    </lineage>
</organism>
<protein>
    <submittedName>
        <fullName evidence="1">Uncharacterized protein</fullName>
    </submittedName>
</protein>
<sequence length="220" mass="24016">MKLSNWHSMASSATFVHADASSFRELVQKLTGANDQCQQKISITTRYNISSDCKQTSRKSATKIPNENFCSKKIKSCTGRNSRTNRRIAAQGKKDGIDPKLEIKHESNTFKKSGISSVINLPTLTDAVHSLVNSAAAASGSFESGHYSTESSSRTSLELAPIHCGEEASGCSMEDNCSSVQPASFERRTDGELKLLLLFPLHSEREDQIDRTRIVSLSAA</sequence>
<comment type="caution">
    <text evidence="1">The sequence shown here is derived from an EMBL/GenBank/DDBJ whole genome shotgun (WGS) entry which is preliminary data.</text>
</comment>
<dbReference type="EMBL" id="CM055105">
    <property type="protein sequence ID" value="KAJ7532219.1"/>
    <property type="molecule type" value="Genomic_DNA"/>
</dbReference>
<proteinExistence type="predicted"/>
<keyword evidence="2" id="KW-1185">Reference proteome</keyword>
<evidence type="ECO:0000313" key="2">
    <source>
        <dbReference type="Proteomes" id="UP001162992"/>
    </source>
</evidence>